<evidence type="ECO:0000259" key="10">
    <source>
        <dbReference type="PROSITE" id="PS50893"/>
    </source>
</evidence>
<dbReference type="PANTHER" id="PTHR48041:SF113">
    <property type="entry name" value="ATP-BINDING CASSETTE SUB-FAMILY G MEMBER 5"/>
    <property type="match status" value="1"/>
</dbReference>
<dbReference type="InterPro" id="IPR013525">
    <property type="entry name" value="ABC2_TM"/>
</dbReference>
<feature type="transmembrane region" description="Helical" evidence="9">
    <location>
        <begin position="397"/>
        <end position="418"/>
    </location>
</feature>
<dbReference type="Gene3D" id="3.40.50.300">
    <property type="entry name" value="P-loop containing nucleotide triphosphate hydrolases"/>
    <property type="match status" value="1"/>
</dbReference>
<dbReference type="AlphaFoldDB" id="A0A7M7JD93"/>
<evidence type="ECO:0000256" key="4">
    <source>
        <dbReference type="ARBA" id="ARBA00022692"/>
    </source>
</evidence>
<dbReference type="KEGG" id="vde:111245760"/>
<dbReference type="RefSeq" id="XP_022650219.1">
    <property type="nucleotide sequence ID" value="XM_022794484.1"/>
</dbReference>
<feature type="transmembrane region" description="Helical" evidence="9">
    <location>
        <begin position="544"/>
        <end position="564"/>
    </location>
</feature>
<feature type="transmembrane region" description="Helical" evidence="9">
    <location>
        <begin position="641"/>
        <end position="665"/>
    </location>
</feature>
<dbReference type="EnsemblMetazoa" id="XM_022794484">
    <property type="protein sequence ID" value="XP_022650219"/>
    <property type="gene ID" value="LOC111245760"/>
</dbReference>
<evidence type="ECO:0000256" key="9">
    <source>
        <dbReference type="SAM" id="Phobius"/>
    </source>
</evidence>
<evidence type="ECO:0000313" key="11">
    <source>
        <dbReference type="EnsemblMetazoa" id="XP_022650219"/>
    </source>
</evidence>
<feature type="domain" description="ABC transporter" evidence="10">
    <location>
        <begin position="59"/>
        <end position="297"/>
    </location>
</feature>
<dbReference type="InterPro" id="IPR003593">
    <property type="entry name" value="AAA+_ATPase"/>
</dbReference>
<name>A0A7M7JD93_VARDE</name>
<dbReference type="Pfam" id="PF00005">
    <property type="entry name" value="ABC_tran"/>
    <property type="match status" value="1"/>
</dbReference>
<protein>
    <recommendedName>
        <fullName evidence="10">ABC transporter domain-containing protein</fullName>
    </recommendedName>
</protein>
<evidence type="ECO:0000256" key="1">
    <source>
        <dbReference type="ARBA" id="ARBA00004141"/>
    </source>
</evidence>
<feature type="transmembrane region" description="Helical" evidence="9">
    <location>
        <begin position="471"/>
        <end position="496"/>
    </location>
</feature>
<dbReference type="GO" id="GO:0005524">
    <property type="term" value="F:ATP binding"/>
    <property type="evidence" value="ECO:0007669"/>
    <property type="project" value="UniProtKB-KW"/>
</dbReference>
<dbReference type="FunFam" id="3.40.50.300:FF:001473">
    <property type="entry name" value="ATP-binding cassette transporter"/>
    <property type="match status" value="1"/>
</dbReference>
<keyword evidence="12" id="KW-1185">Reference proteome</keyword>
<dbReference type="InParanoid" id="A0A7M7JD93"/>
<keyword evidence="7 9" id="KW-1133">Transmembrane helix</keyword>
<comment type="similarity">
    <text evidence="2">Belongs to the ABC transporter superfamily. ABCG family. Eye pigment precursor importer (TC 3.A.1.204) subfamily.</text>
</comment>
<dbReference type="PROSITE" id="PS50893">
    <property type="entry name" value="ABC_TRANSPORTER_2"/>
    <property type="match status" value="1"/>
</dbReference>
<dbReference type="PANTHER" id="PTHR48041">
    <property type="entry name" value="ABC TRANSPORTER G FAMILY MEMBER 28"/>
    <property type="match status" value="1"/>
</dbReference>
<evidence type="ECO:0000256" key="5">
    <source>
        <dbReference type="ARBA" id="ARBA00022741"/>
    </source>
</evidence>
<dbReference type="GO" id="GO:0043190">
    <property type="term" value="C:ATP-binding cassette (ABC) transporter complex"/>
    <property type="evidence" value="ECO:0007669"/>
    <property type="project" value="TreeGrafter"/>
</dbReference>
<reference evidence="11" key="1">
    <citation type="submission" date="2021-01" db="UniProtKB">
        <authorList>
            <consortium name="EnsemblMetazoa"/>
        </authorList>
    </citation>
    <scope>IDENTIFICATION</scope>
</reference>
<dbReference type="Proteomes" id="UP000594260">
    <property type="component" value="Unplaced"/>
</dbReference>
<dbReference type="GO" id="GO:0016887">
    <property type="term" value="F:ATP hydrolysis activity"/>
    <property type="evidence" value="ECO:0007669"/>
    <property type="project" value="InterPro"/>
</dbReference>
<evidence type="ECO:0000256" key="8">
    <source>
        <dbReference type="ARBA" id="ARBA00023136"/>
    </source>
</evidence>
<evidence type="ECO:0000313" key="12">
    <source>
        <dbReference type="Proteomes" id="UP000594260"/>
    </source>
</evidence>
<dbReference type="InterPro" id="IPR003439">
    <property type="entry name" value="ABC_transporter-like_ATP-bd"/>
</dbReference>
<keyword evidence="8 9" id="KW-0472">Membrane</keyword>
<evidence type="ECO:0000256" key="7">
    <source>
        <dbReference type="ARBA" id="ARBA00022989"/>
    </source>
</evidence>
<keyword evidence="6" id="KW-0067">ATP-binding</keyword>
<keyword evidence="3" id="KW-0813">Transport</keyword>
<evidence type="ECO:0000256" key="3">
    <source>
        <dbReference type="ARBA" id="ARBA00022448"/>
    </source>
</evidence>
<accession>A0A7M7JD93</accession>
<dbReference type="OrthoDB" id="66620at2759"/>
<sequence length="677" mass="75556">MSCQSKLSRLSKMNLADSLSGDSRMELELSMGYLQQIDESSMATDHIVELVGIHYTGPVQTPSCVQSLTGTGLTAPLIKDVSLEVHAGEVMAVLGSKGSGKKALLEVIARRAMGPTRGQILLNDIPITVRLFQEQCGYVPRRVNLVPGLTVRQSLDVGAQLTVGSKVPASVKKARVKQVMADLALNGVADREVSTLSINEQRRLAIGLELVRDPVLVILDEPTADLDPLNTYFVVSILANHAKKYNRIVLMSLSKPRSDIFPFLDRVTYLCLGELVYTGSTRHMLDYFRNVGFPCPEMENPLMYYLCLSTVDRRTRERFLESSSQIQSLVEKFRIEGARYRKIASGAISDATPPPPSDYKLPLTAYGQPSSVQVFAALYGRFMASSFNFNWRAIRDLGFRTLVLPAFFAFMLCFFHPLRDSQQSFFTRNGLILSAITATSFLSAAITAITYAPHRTRYYQESREGKYRGPLFVFTHALFSMPMSIFSVFAAASIIYGASELRPQWERWAPFCAILWCCYAFAEQQTVALMMVIRSSYTACVTSIYFLAIYITLASGGVKSLVVMPDWAYYASYGVMHRYAGAFLYQNEFENYASLDYAPSINGTSCGPNVEPGRCYFVSGSHFISQKYRTGRGTLHVDLQYWLNFGLSFGFIGAMYLVNVILHIIPLPASVKIKFRD</sequence>
<comment type="subcellular location">
    <subcellularLocation>
        <location evidence="1">Membrane</location>
        <topology evidence="1">Multi-pass membrane protein</topology>
    </subcellularLocation>
</comment>
<keyword evidence="5" id="KW-0547">Nucleotide-binding</keyword>
<evidence type="ECO:0000256" key="2">
    <source>
        <dbReference type="ARBA" id="ARBA00005814"/>
    </source>
</evidence>
<dbReference type="FunCoup" id="A0A7M7JD93">
    <property type="interactions" value="25"/>
</dbReference>
<dbReference type="GeneID" id="111245760"/>
<proteinExistence type="inferred from homology"/>
<dbReference type="InterPro" id="IPR027417">
    <property type="entry name" value="P-loop_NTPase"/>
</dbReference>
<dbReference type="OMA" id="SILWAFY"/>
<keyword evidence="4 9" id="KW-0812">Transmembrane</keyword>
<dbReference type="SMART" id="SM00382">
    <property type="entry name" value="AAA"/>
    <property type="match status" value="1"/>
</dbReference>
<dbReference type="SUPFAM" id="SSF52540">
    <property type="entry name" value="P-loop containing nucleoside triphosphate hydrolases"/>
    <property type="match status" value="1"/>
</dbReference>
<organism evidence="11 12">
    <name type="scientific">Varroa destructor</name>
    <name type="common">Honeybee mite</name>
    <dbReference type="NCBI Taxonomy" id="109461"/>
    <lineage>
        <taxon>Eukaryota</taxon>
        <taxon>Metazoa</taxon>
        <taxon>Ecdysozoa</taxon>
        <taxon>Arthropoda</taxon>
        <taxon>Chelicerata</taxon>
        <taxon>Arachnida</taxon>
        <taxon>Acari</taxon>
        <taxon>Parasitiformes</taxon>
        <taxon>Mesostigmata</taxon>
        <taxon>Gamasina</taxon>
        <taxon>Dermanyssoidea</taxon>
        <taxon>Varroidae</taxon>
        <taxon>Varroa</taxon>
    </lineage>
</organism>
<dbReference type="GO" id="GO:0140359">
    <property type="term" value="F:ABC-type transporter activity"/>
    <property type="evidence" value="ECO:0007669"/>
    <property type="project" value="InterPro"/>
</dbReference>
<evidence type="ECO:0000256" key="6">
    <source>
        <dbReference type="ARBA" id="ARBA00022840"/>
    </source>
</evidence>
<dbReference type="InterPro" id="IPR050352">
    <property type="entry name" value="ABCG_transporters"/>
</dbReference>
<dbReference type="Pfam" id="PF01061">
    <property type="entry name" value="ABC2_membrane"/>
    <property type="match status" value="1"/>
</dbReference>
<feature type="transmembrane region" description="Helical" evidence="9">
    <location>
        <begin position="430"/>
        <end position="451"/>
    </location>
</feature>